<accession>B2ZY08</accession>
<organism evidence="1 2">
    <name type="scientific">Ralstonia phage phiRSL1</name>
    <dbReference type="NCBI Taxonomy" id="1980924"/>
    <lineage>
        <taxon>Viruses</taxon>
        <taxon>Duplodnaviria</taxon>
        <taxon>Heunggongvirae</taxon>
        <taxon>Uroviricota</taxon>
        <taxon>Caudoviricetes</taxon>
        <taxon>Mieseafarmvirus</taxon>
        <taxon>Mieseafarmvirus RSL1</taxon>
    </lineage>
</organism>
<proteinExistence type="predicted"/>
<dbReference type="EMBL" id="AB366653">
    <property type="protein sequence ID" value="BAG41594.1"/>
    <property type="molecule type" value="Genomic_DNA"/>
</dbReference>
<evidence type="ECO:0000313" key="1">
    <source>
        <dbReference type="EMBL" id="BAG41594.1"/>
    </source>
</evidence>
<keyword evidence="2" id="KW-1185">Reference proteome</keyword>
<reference evidence="1 2" key="1">
    <citation type="journal article" date="2010" name="Virology">
        <title>A jumbo phage infecting the phytopathogen Ralstonia solanacearum defines a new lineage of the Myoviridae family.</title>
        <authorList>
            <person name="Yamada T."/>
            <person name="Satoh S."/>
            <person name="Ishikawa H."/>
            <person name="Fujiwara A."/>
            <person name="Kawasaki T."/>
            <person name="Fujie M."/>
            <person name="Ogata H."/>
        </authorList>
    </citation>
    <scope>NUCLEOTIDE SEQUENCE [LARGE SCALE GENOMIC DNA]</scope>
</reference>
<protein>
    <submittedName>
        <fullName evidence="1">Uncharacterized protein</fullName>
    </submittedName>
</protein>
<sequence>MPYFKIKPSAAVVAYFPLLLKHEYWYGTRDANGAVTLMDVAGSEPLPAGYLNLVIAPGDVEDEVPMLPKKE</sequence>
<evidence type="ECO:0000313" key="2">
    <source>
        <dbReference type="Proteomes" id="UP000001034"/>
    </source>
</evidence>
<dbReference type="GeneID" id="6370033"/>
<dbReference type="KEGG" id="vg:6370033"/>
<dbReference type="RefSeq" id="YP_001950024.1">
    <property type="nucleotide sequence ID" value="NC_010811.2"/>
</dbReference>
<name>B2ZY08_9CAUD</name>
<dbReference type="Proteomes" id="UP000001034">
    <property type="component" value="Segment"/>
</dbReference>